<dbReference type="EMBL" id="CP043930">
    <property type="protein sequence ID" value="QGQ26528.1"/>
    <property type="molecule type" value="Genomic_DNA"/>
</dbReference>
<gene>
    <name evidence="1" type="ORF">F1728_29320</name>
</gene>
<accession>A0A6I6AJN3</accession>
<reference evidence="1 2" key="1">
    <citation type="submission" date="2019-09" db="EMBL/GenBank/DDBJ databases">
        <title>Gimesia benthica sp. nov., a novel bacterium isolated from deep-sea water of the Northwest Indian Ocean.</title>
        <authorList>
            <person name="Dai X."/>
        </authorList>
    </citation>
    <scope>NUCLEOTIDE SEQUENCE [LARGE SCALE GENOMIC DNA]</scope>
    <source>
        <strain evidence="1 2">E7</strain>
    </source>
</reference>
<dbReference type="AlphaFoldDB" id="A0A6I6AJN3"/>
<dbReference type="RefSeq" id="WP_155366996.1">
    <property type="nucleotide sequence ID" value="NZ_CP043930.1"/>
</dbReference>
<protein>
    <submittedName>
        <fullName evidence="1">Uncharacterized protein</fullName>
    </submittedName>
</protein>
<proteinExistence type="predicted"/>
<evidence type="ECO:0000313" key="2">
    <source>
        <dbReference type="Proteomes" id="UP000427281"/>
    </source>
</evidence>
<dbReference type="Proteomes" id="UP000427281">
    <property type="component" value="Chromosome"/>
</dbReference>
<sequence length="571" mass="64231">MTPAHWIDIDAAGRIVHEHIRRLVTGWKLPEKYRIGIRSVDLLKYIFMLKQNYMHVLVPLTVLLLSASQSRSQADDTAGPAIPAAYGVRWKLIDDEVKDYLAPCERIGLARGLKATDFDQILPFSQMRLCNVLQSKEGGTTVTYAGEPDFSLTGSNGNVFVKIPRHYALRYVKDGYEYRFVSDKPLPGFVVDPAFVEEGRELPAIYVSAYEAHVRDGKMLSISGVYPTADGTRPEYRSFARTNGPGYGILDLRTLNLLQNLFLVEYATRDSQAAVGGGWGKILQPSRGARLHCALAEQNTNRFIVSDWSSYLSQKLFVGSAIQMVDWNDQHSVLANERSIVRVESNTPRKGMTSIYFDGPPLDTTTDMMLGGAAQKTGWADSLQTPSGHTPPNGGGADASYRCAVRYRYMENLWGNVWHYIDGLNFKNGQAYVCDNLRDYASDVTSGTYRPTGITQEIQTDNGTVGGDRERNYMKNLTFDPAHPLLALPQDYVNQEVDSVPHAQKTMRLGSDTLRHNNFGDYYYLSKSATCYVHGGGFDHYWRCGLFTLRGWQTDTRRWYLYGARMIYKPL</sequence>
<dbReference type="KEGG" id="gim:F1728_29320"/>
<keyword evidence="2" id="KW-1185">Reference proteome</keyword>
<organism evidence="1 2">
    <name type="scientific">Gimesia benthica</name>
    <dbReference type="NCBI Taxonomy" id="2608982"/>
    <lineage>
        <taxon>Bacteria</taxon>
        <taxon>Pseudomonadati</taxon>
        <taxon>Planctomycetota</taxon>
        <taxon>Planctomycetia</taxon>
        <taxon>Planctomycetales</taxon>
        <taxon>Planctomycetaceae</taxon>
        <taxon>Gimesia</taxon>
    </lineage>
</organism>
<name>A0A6I6AJN3_9PLAN</name>
<evidence type="ECO:0000313" key="1">
    <source>
        <dbReference type="EMBL" id="QGQ26528.1"/>
    </source>
</evidence>